<feature type="transmembrane region" description="Helical" evidence="1">
    <location>
        <begin position="6"/>
        <end position="26"/>
    </location>
</feature>
<dbReference type="EMBL" id="MN739982">
    <property type="protein sequence ID" value="QHT81442.1"/>
    <property type="molecule type" value="Genomic_DNA"/>
</dbReference>
<feature type="transmembrane region" description="Helical" evidence="1">
    <location>
        <begin position="38"/>
        <end position="71"/>
    </location>
</feature>
<dbReference type="AlphaFoldDB" id="A0A6C0HLC8"/>
<evidence type="ECO:0000313" key="2">
    <source>
        <dbReference type="EMBL" id="QHT81442.1"/>
    </source>
</evidence>
<keyword evidence="1" id="KW-1133">Transmembrane helix</keyword>
<keyword evidence="1" id="KW-0812">Transmembrane</keyword>
<proteinExistence type="predicted"/>
<evidence type="ECO:0000256" key="1">
    <source>
        <dbReference type="SAM" id="Phobius"/>
    </source>
</evidence>
<sequence>MGGWEFAYSIIAGIIGGIVDFAIWFYTSLVPFMLKYFGIPLFVLGLLLGLAFTGGTLFFIAIFFIFMYYFIKKIVMTPP</sequence>
<name>A0A6C0HLC8_9ZZZZ</name>
<protein>
    <submittedName>
        <fullName evidence="2">Uncharacterized protein</fullName>
    </submittedName>
</protein>
<keyword evidence="1" id="KW-0472">Membrane</keyword>
<reference evidence="2" key="1">
    <citation type="journal article" date="2020" name="Nature">
        <title>Giant virus diversity and host interactions through global metagenomics.</title>
        <authorList>
            <person name="Schulz F."/>
            <person name="Roux S."/>
            <person name="Paez-Espino D."/>
            <person name="Jungbluth S."/>
            <person name="Walsh D.A."/>
            <person name="Denef V.J."/>
            <person name="McMahon K.D."/>
            <person name="Konstantinidis K.T."/>
            <person name="Eloe-Fadrosh E.A."/>
            <person name="Kyrpides N.C."/>
            <person name="Woyke T."/>
        </authorList>
    </citation>
    <scope>NUCLEOTIDE SEQUENCE</scope>
    <source>
        <strain evidence="2">GVMAG-M-3300023184-13</strain>
    </source>
</reference>
<organism evidence="2">
    <name type="scientific">viral metagenome</name>
    <dbReference type="NCBI Taxonomy" id="1070528"/>
    <lineage>
        <taxon>unclassified sequences</taxon>
        <taxon>metagenomes</taxon>
        <taxon>organismal metagenomes</taxon>
    </lineage>
</organism>
<accession>A0A6C0HLC8</accession>